<comment type="subcellular location">
    <subcellularLocation>
        <location evidence="3">Endoplasmic reticulum membrane</location>
        <topology evidence="3">Peripheral membrane protein</topology>
    </subcellularLocation>
    <subcellularLocation>
        <location evidence="2">Microsome membrane</location>
        <topology evidence="2">Peripheral membrane protein</topology>
    </subcellularLocation>
</comment>
<evidence type="ECO:0000313" key="13">
    <source>
        <dbReference type="EMBL" id="VEN59663.1"/>
    </source>
</evidence>
<gene>
    <name evidence="13" type="ORF">CALMAC_LOCUS17603</name>
</gene>
<evidence type="ECO:0000256" key="11">
    <source>
        <dbReference type="ARBA" id="ARBA00023033"/>
    </source>
</evidence>
<dbReference type="PANTHER" id="PTHR24292:SF54">
    <property type="entry name" value="CYP9F3-RELATED"/>
    <property type="match status" value="1"/>
</dbReference>
<evidence type="ECO:0000256" key="7">
    <source>
        <dbReference type="ARBA" id="ARBA00022824"/>
    </source>
</evidence>
<dbReference type="GO" id="GO:0020037">
    <property type="term" value="F:heme binding"/>
    <property type="evidence" value="ECO:0007669"/>
    <property type="project" value="InterPro"/>
</dbReference>
<dbReference type="Pfam" id="PF00067">
    <property type="entry name" value="p450"/>
    <property type="match status" value="1"/>
</dbReference>
<keyword evidence="14" id="KW-1185">Reference proteome</keyword>
<evidence type="ECO:0000313" key="14">
    <source>
        <dbReference type="Proteomes" id="UP000410492"/>
    </source>
</evidence>
<evidence type="ECO:0000256" key="12">
    <source>
        <dbReference type="ARBA" id="ARBA00023136"/>
    </source>
</evidence>
<keyword evidence="12" id="KW-0472">Membrane</keyword>
<reference evidence="13 14" key="1">
    <citation type="submission" date="2019-01" db="EMBL/GenBank/DDBJ databases">
        <authorList>
            <person name="Sayadi A."/>
        </authorList>
    </citation>
    <scope>NUCLEOTIDE SEQUENCE [LARGE SCALE GENOMIC DNA]</scope>
</reference>
<keyword evidence="5" id="KW-0349">Heme</keyword>
<evidence type="ECO:0000256" key="6">
    <source>
        <dbReference type="ARBA" id="ARBA00022723"/>
    </source>
</evidence>
<comment type="similarity">
    <text evidence="4">Belongs to the cytochrome P450 family.</text>
</comment>
<dbReference type="AlphaFoldDB" id="A0A653DHI0"/>
<evidence type="ECO:0000256" key="3">
    <source>
        <dbReference type="ARBA" id="ARBA00004406"/>
    </source>
</evidence>
<dbReference type="Proteomes" id="UP000410492">
    <property type="component" value="Unassembled WGS sequence"/>
</dbReference>
<keyword evidence="6" id="KW-0479">Metal-binding</keyword>
<organism evidence="13 14">
    <name type="scientific">Callosobruchus maculatus</name>
    <name type="common">Southern cowpea weevil</name>
    <name type="synonym">Pulse bruchid</name>
    <dbReference type="NCBI Taxonomy" id="64391"/>
    <lineage>
        <taxon>Eukaryota</taxon>
        <taxon>Metazoa</taxon>
        <taxon>Ecdysozoa</taxon>
        <taxon>Arthropoda</taxon>
        <taxon>Hexapoda</taxon>
        <taxon>Insecta</taxon>
        <taxon>Pterygota</taxon>
        <taxon>Neoptera</taxon>
        <taxon>Endopterygota</taxon>
        <taxon>Coleoptera</taxon>
        <taxon>Polyphaga</taxon>
        <taxon>Cucujiformia</taxon>
        <taxon>Chrysomeloidea</taxon>
        <taxon>Chrysomelidae</taxon>
        <taxon>Bruchinae</taxon>
        <taxon>Bruchini</taxon>
        <taxon>Callosobruchus</taxon>
    </lineage>
</organism>
<dbReference type="InterPro" id="IPR036396">
    <property type="entry name" value="Cyt_P450_sf"/>
</dbReference>
<protein>
    <recommendedName>
        <fullName evidence="15">Cytochrome P450</fullName>
    </recommendedName>
</protein>
<accession>A0A653DHI0</accession>
<evidence type="ECO:0008006" key="15">
    <source>
        <dbReference type="Google" id="ProtNLM"/>
    </source>
</evidence>
<comment type="cofactor">
    <cofactor evidence="1">
        <name>heme</name>
        <dbReference type="ChEBI" id="CHEBI:30413"/>
    </cofactor>
</comment>
<dbReference type="InterPro" id="IPR050476">
    <property type="entry name" value="Insect_CytP450_Detox"/>
</dbReference>
<sequence length="93" mass="10376">MIHLLMEARKGKLKSEEETVIDTGFSTVQESAVLKGDAPTEITNQDIASQAMIFFFGGFDSVSNMMCFMAHELAENPEVQSRLREEIMETTNA</sequence>
<dbReference type="EMBL" id="CAACVG010012121">
    <property type="protein sequence ID" value="VEN59663.1"/>
    <property type="molecule type" value="Genomic_DNA"/>
</dbReference>
<name>A0A653DHI0_CALMS</name>
<keyword evidence="10" id="KW-0408">Iron</keyword>
<keyword evidence="11" id="KW-0503">Monooxygenase</keyword>
<evidence type="ECO:0000256" key="1">
    <source>
        <dbReference type="ARBA" id="ARBA00001971"/>
    </source>
</evidence>
<evidence type="ECO:0000256" key="8">
    <source>
        <dbReference type="ARBA" id="ARBA00022848"/>
    </source>
</evidence>
<dbReference type="OrthoDB" id="2789670at2759"/>
<dbReference type="GO" id="GO:0005789">
    <property type="term" value="C:endoplasmic reticulum membrane"/>
    <property type="evidence" value="ECO:0007669"/>
    <property type="project" value="UniProtKB-SubCell"/>
</dbReference>
<evidence type="ECO:0000256" key="4">
    <source>
        <dbReference type="ARBA" id="ARBA00010617"/>
    </source>
</evidence>
<keyword evidence="9" id="KW-0560">Oxidoreductase</keyword>
<dbReference type="GO" id="GO:0016705">
    <property type="term" value="F:oxidoreductase activity, acting on paired donors, with incorporation or reduction of molecular oxygen"/>
    <property type="evidence" value="ECO:0007669"/>
    <property type="project" value="InterPro"/>
</dbReference>
<dbReference type="InterPro" id="IPR001128">
    <property type="entry name" value="Cyt_P450"/>
</dbReference>
<keyword evidence="8" id="KW-0492">Microsome</keyword>
<dbReference type="PANTHER" id="PTHR24292">
    <property type="entry name" value="CYTOCHROME P450"/>
    <property type="match status" value="1"/>
</dbReference>
<dbReference type="SUPFAM" id="SSF48264">
    <property type="entry name" value="Cytochrome P450"/>
    <property type="match status" value="1"/>
</dbReference>
<evidence type="ECO:0000256" key="5">
    <source>
        <dbReference type="ARBA" id="ARBA00022617"/>
    </source>
</evidence>
<evidence type="ECO:0000256" key="9">
    <source>
        <dbReference type="ARBA" id="ARBA00023002"/>
    </source>
</evidence>
<dbReference type="GO" id="GO:0005506">
    <property type="term" value="F:iron ion binding"/>
    <property type="evidence" value="ECO:0007669"/>
    <property type="project" value="InterPro"/>
</dbReference>
<evidence type="ECO:0000256" key="2">
    <source>
        <dbReference type="ARBA" id="ARBA00004174"/>
    </source>
</evidence>
<dbReference type="Gene3D" id="1.10.630.10">
    <property type="entry name" value="Cytochrome P450"/>
    <property type="match status" value="1"/>
</dbReference>
<evidence type="ECO:0000256" key="10">
    <source>
        <dbReference type="ARBA" id="ARBA00023004"/>
    </source>
</evidence>
<dbReference type="GO" id="GO:0004497">
    <property type="term" value="F:monooxygenase activity"/>
    <property type="evidence" value="ECO:0007669"/>
    <property type="project" value="UniProtKB-KW"/>
</dbReference>
<proteinExistence type="inferred from homology"/>
<keyword evidence="7" id="KW-0256">Endoplasmic reticulum</keyword>
<dbReference type="EMBL" id="CAACVG010012121">
    <property type="protein sequence ID" value="VEN59664.1"/>
    <property type="molecule type" value="Genomic_DNA"/>
</dbReference>